<keyword evidence="5" id="KW-0472">Membrane</keyword>
<organism evidence="6">
    <name type="scientific">Capitella teleta</name>
    <name type="common">Polychaete worm</name>
    <dbReference type="NCBI Taxonomy" id="283909"/>
    <lineage>
        <taxon>Eukaryota</taxon>
        <taxon>Metazoa</taxon>
        <taxon>Spiralia</taxon>
        <taxon>Lophotrochozoa</taxon>
        <taxon>Annelida</taxon>
        <taxon>Polychaeta</taxon>
        <taxon>Sedentaria</taxon>
        <taxon>Scolecida</taxon>
        <taxon>Capitellidae</taxon>
        <taxon>Capitella</taxon>
    </lineage>
</organism>
<dbReference type="GO" id="GO:0016020">
    <property type="term" value="C:membrane"/>
    <property type="evidence" value="ECO:0007669"/>
    <property type="project" value="UniProtKB-SubCell"/>
</dbReference>
<name>R7UUC8_CAPTE</name>
<dbReference type="PANTHER" id="PTHR48043:SF145">
    <property type="entry name" value="FI06409P-RELATED"/>
    <property type="match status" value="1"/>
</dbReference>
<keyword evidence="8" id="KW-1185">Reference proteome</keyword>
<feature type="signal peptide" evidence="5">
    <location>
        <begin position="1"/>
        <end position="18"/>
    </location>
</feature>
<keyword evidence="5" id="KW-0732">Signal</keyword>
<dbReference type="FunFam" id="3.40.50.2000:FF:000021">
    <property type="entry name" value="UDP-glucuronosyltransferase"/>
    <property type="match status" value="1"/>
</dbReference>
<feature type="chain" id="PRO_5008452556" description="UDP-glucuronosyltransferase" evidence="5">
    <location>
        <begin position="19"/>
        <end position="501"/>
    </location>
</feature>
<dbReference type="OrthoDB" id="6280089at2759"/>
<dbReference type="EMBL" id="KB297953">
    <property type="protein sequence ID" value="ELU09773.1"/>
    <property type="molecule type" value="Genomic_DNA"/>
</dbReference>
<reference evidence="7" key="3">
    <citation type="submission" date="2015-06" db="UniProtKB">
        <authorList>
            <consortium name="EnsemblMetazoa"/>
        </authorList>
    </citation>
    <scope>IDENTIFICATION</scope>
</reference>
<dbReference type="STRING" id="283909.R7UUC8"/>
<keyword evidence="2 4" id="KW-0328">Glycosyltransferase</keyword>
<dbReference type="SUPFAM" id="SSF53756">
    <property type="entry name" value="UDP-Glycosyltransferase/glycogen phosphorylase"/>
    <property type="match status" value="1"/>
</dbReference>
<evidence type="ECO:0000256" key="4">
    <source>
        <dbReference type="RuleBase" id="RU003718"/>
    </source>
</evidence>
<dbReference type="EMBL" id="AMQN01006242">
    <property type="status" value="NOT_ANNOTATED_CDS"/>
    <property type="molecule type" value="Genomic_DNA"/>
</dbReference>
<dbReference type="EnsemblMetazoa" id="CapteT100731">
    <property type="protein sequence ID" value="CapteP100731"/>
    <property type="gene ID" value="CapteG100731"/>
</dbReference>
<keyword evidence="5" id="KW-0812">Transmembrane</keyword>
<dbReference type="InterPro" id="IPR035595">
    <property type="entry name" value="UDP_glycos_trans_CS"/>
</dbReference>
<reference evidence="8" key="1">
    <citation type="submission" date="2012-12" db="EMBL/GenBank/DDBJ databases">
        <authorList>
            <person name="Hellsten U."/>
            <person name="Grimwood J."/>
            <person name="Chapman J.A."/>
            <person name="Shapiro H."/>
            <person name="Aerts A."/>
            <person name="Otillar R.P."/>
            <person name="Terry A.Y."/>
            <person name="Boore J.L."/>
            <person name="Simakov O."/>
            <person name="Marletaz F."/>
            <person name="Cho S.-J."/>
            <person name="Edsinger-Gonzales E."/>
            <person name="Havlak P."/>
            <person name="Kuo D.-H."/>
            <person name="Larsson T."/>
            <person name="Lv J."/>
            <person name="Arendt D."/>
            <person name="Savage R."/>
            <person name="Osoegawa K."/>
            <person name="de Jong P."/>
            <person name="Lindberg D.R."/>
            <person name="Seaver E.C."/>
            <person name="Weisblat D.A."/>
            <person name="Putnam N.H."/>
            <person name="Grigoriev I.V."/>
            <person name="Rokhsar D.S."/>
        </authorList>
    </citation>
    <scope>NUCLEOTIDE SEQUENCE</scope>
    <source>
        <strain evidence="8">I ESC-2004</strain>
    </source>
</reference>
<dbReference type="CDD" id="cd03784">
    <property type="entry name" value="GT1_Gtf-like"/>
    <property type="match status" value="1"/>
</dbReference>
<comment type="catalytic activity">
    <reaction evidence="5">
        <text>glucuronate acceptor + UDP-alpha-D-glucuronate = acceptor beta-D-glucuronoside + UDP + H(+)</text>
        <dbReference type="Rhea" id="RHEA:21032"/>
        <dbReference type="ChEBI" id="CHEBI:15378"/>
        <dbReference type="ChEBI" id="CHEBI:58052"/>
        <dbReference type="ChEBI" id="CHEBI:58223"/>
        <dbReference type="ChEBI" id="CHEBI:132367"/>
        <dbReference type="ChEBI" id="CHEBI:132368"/>
        <dbReference type="EC" id="2.4.1.17"/>
    </reaction>
</comment>
<evidence type="ECO:0000256" key="3">
    <source>
        <dbReference type="ARBA" id="ARBA00022679"/>
    </source>
</evidence>
<dbReference type="InterPro" id="IPR050271">
    <property type="entry name" value="UDP-glycosyltransferase"/>
</dbReference>
<dbReference type="PANTHER" id="PTHR48043">
    <property type="entry name" value="EG:EG0003.4 PROTEIN-RELATED"/>
    <property type="match status" value="1"/>
</dbReference>
<dbReference type="FunCoup" id="R7UUC8">
    <property type="interactions" value="336"/>
</dbReference>
<keyword evidence="5" id="KW-1133">Transmembrane helix</keyword>
<dbReference type="Gene3D" id="3.40.50.2000">
    <property type="entry name" value="Glycogen Phosphorylase B"/>
    <property type="match status" value="2"/>
</dbReference>
<dbReference type="HOGENOM" id="CLU_012949_3_2_1"/>
<gene>
    <name evidence="6" type="ORF">CAPTEDRAFT_100731</name>
</gene>
<evidence type="ECO:0000256" key="1">
    <source>
        <dbReference type="ARBA" id="ARBA00009995"/>
    </source>
</evidence>
<dbReference type="PROSITE" id="PS00375">
    <property type="entry name" value="UDPGT"/>
    <property type="match status" value="1"/>
</dbReference>
<comment type="similarity">
    <text evidence="1 4">Belongs to the UDP-glycosyltransferase family.</text>
</comment>
<evidence type="ECO:0000313" key="6">
    <source>
        <dbReference type="EMBL" id="ELU09773.1"/>
    </source>
</evidence>
<reference evidence="6 8" key="2">
    <citation type="journal article" date="2013" name="Nature">
        <title>Insights into bilaterian evolution from three spiralian genomes.</title>
        <authorList>
            <person name="Simakov O."/>
            <person name="Marletaz F."/>
            <person name="Cho S.J."/>
            <person name="Edsinger-Gonzales E."/>
            <person name="Havlak P."/>
            <person name="Hellsten U."/>
            <person name="Kuo D.H."/>
            <person name="Larsson T."/>
            <person name="Lv J."/>
            <person name="Arendt D."/>
            <person name="Savage R."/>
            <person name="Osoegawa K."/>
            <person name="de Jong P."/>
            <person name="Grimwood J."/>
            <person name="Chapman J.A."/>
            <person name="Shapiro H."/>
            <person name="Aerts A."/>
            <person name="Otillar R.P."/>
            <person name="Terry A.Y."/>
            <person name="Boore J.L."/>
            <person name="Grigoriev I.V."/>
            <person name="Lindberg D.R."/>
            <person name="Seaver E.C."/>
            <person name="Weisblat D.A."/>
            <person name="Putnam N.H."/>
            <person name="Rokhsar D.S."/>
        </authorList>
    </citation>
    <scope>NUCLEOTIDE SEQUENCE</scope>
    <source>
        <strain evidence="6 8">I ESC-2004</strain>
    </source>
</reference>
<dbReference type="EC" id="2.4.1.17" evidence="5"/>
<evidence type="ECO:0000313" key="8">
    <source>
        <dbReference type="Proteomes" id="UP000014760"/>
    </source>
</evidence>
<accession>R7UUC8</accession>
<keyword evidence="3 4" id="KW-0808">Transferase</keyword>
<comment type="subcellular location">
    <subcellularLocation>
        <location evidence="5">Membrane</location>
        <topology evidence="5">Single-pass membrane protein</topology>
    </subcellularLocation>
</comment>
<dbReference type="Proteomes" id="UP000014760">
    <property type="component" value="Unassembled WGS sequence"/>
</dbReference>
<evidence type="ECO:0000256" key="2">
    <source>
        <dbReference type="ARBA" id="ARBA00022676"/>
    </source>
</evidence>
<dbReference type="OMA" id="FCAAENS"/>
<evidence type="ECO:0000313" key="7">
    <source>
        <dbReference type="EnsemblMetazoa" id="CapteP100731"/>
    </source>
</evidence>
<evidence type="ECO:0000256" key="5">
    <source>
        <dbReference type="RuleBase" id="RU362059"/>
    </source>
</evidence>
<dbReference type="Pfam" id="PF00201">
    <property type="entry name" value="UDPGT"/>
    <property type="match status" value="1"/>
</dbReference>
<feature type="non-terminal residue" evidence="6">
    <location>
        <position position="501"/>
    </location>
</feature>
<sequence length="501" mass="57245">MEVLRAVLCLLCVSMATTERILILNFPMKSHTSEMRMIGEELVRNGHEVYAVLPPSFPGIDDLKAKSTIRYLTYEMIVPDMYTAYDNVEVSPDWMEDLIRMTFLDDVSVYNVDPYFPIMAFCTNPLSDKKLYHQLEELRFDLALIDGFMEIRCLYILAYKLGIPYVSQSTQYEPWLQRNPALPSFVPWPIGTGDYGYTEKMTFWQRLYNTYSLVKFTAFPGVEYLSDDLVRKYAPEKPLVSIDQLAARSLLWLMDMDVLIDFARPMMPHMVEVGGLTTKPAKPLSADLEKFVAGAEHGVIVASFGSLGSNLPSRVNKRLMAAFSRVPQRVVWAFPHDAPEETPANVLVLRWIPQNDLLGHNNTKLFITHCGANGQFEALYNAVPMIAMPLFGDQPYNALRAEYNGIGLQMNILEFTPDDLTKAIDRVIHGDYGRQIQRLSDIFRSRPLTPVQRSAYWIEHILEYGGDHLKSYALEMPWYEYLMLDILLFVLGIALIAVTLL</sequence>
<protein>
    <recommendedName>
        <fullName evidence="5">UDP-glucuronosyltransferase</fullName>
        <ecNumber evidence="5">2.4.1.17</ecNumber>
    </recommendedName>
</protein>
<dbReference type="GO" id="GO:0015020">
    <property type="term" value="F:glucuronosyltransferase activity"/>
    <property type="evidence" value="ECO:0007669"/>
    <property type="project" value="UniProtKB-EC"/>
</dbReference>
<feature type="transmembrane region" description="Helical" evidence="5">
    <location>
        <begin position="478"/>
        <end position="500"/>
    </location>
</feature>
<proteinExistence type="inferred from homology"/>
<dbReference type="AlphaFoldDB" id="R7UUC8"/>
<dbReference type="InterPro" id="IPR002213">
    <property type="entry name" value="UDP_glucos_trans"/>
</dbReference>